<organism evidence="1 2">
    <name type="scientific">Veronia pacifica</name>
    <dbReference type="NCBI Taxonomy" id="1080227"/>
    <lineage>
        <taxon>Bacteria</taxon>
        <taxon>Pseudomonadati</taxon>
        <taxon>Pseudomonadota</taxon>
        <taxon>Gammaproteobacteria</taxon>
        <taxon>Vibrionales</taxon>
        <taxon>Vibrionaceae</taxon>
        <taxon>Veronia</taxon>
    </lineage>
</organism>
<comment type="caution">
    <text evidence="1">The sequence shown here is derived from an EMBL/GenBank/DDBJ whole genome shotgun (WGS) entry which is preliminary data.</text>
</comment>
<dbReference type="EMBL" id="LYBM01000005">
    <property type="protein sequence ID" value="ODA35197.1"/>
    <property type="molecule type" value="Genomic_DNA"/>
</dbReference>
<dbReference type="STRING" id="1080227.A8L45_04600"/>
<keyword evidence="2" id="KW-1185">Reference proteome</keyword>
<dbReference type="RefSeq" id="WP_068899722.1">
    <property type="nucleotide sequence ID" value="NZ_JBHUIF010000033.1"/>
</dbReference>
<sequence>MIFGKYAAIGGGIAVVLLWPLAVGQIGQSAYENELKKIDEPDMELSNVSYNRGYLSSDAVTRITFKNALRQSLEEEGLPSTYQINHTITHGIAGVESVSVLDMQPELKELAKTLWGSEESPVVIKQQTSITGATDFNFTVNGLNAVEDGYKVVSKPFILTGHQDKDAKTHFSYSLSSLNVIADDNQSFDVNGLKGEGQGFMDQGVWVGTQRFDLSMVELKGDVDESFTLKDLSINISNELDMLAAKEGQDKDVQPKTITTNNIFKLGEFYTPSTEFTLQNVELGVGAESLDRDSVIQLYKLSNAMTGEPSERELAAIIQAVDEMVEKGVKFSLSPVKADLPQGKTSFDLTLNVDPGINKVSQNVQLLVDKIHGGLSASIPTVLIRAEPSLNYFVSELSNMGFVEEKGTNTEITATLKGEVLVSPTGQEFPLMYLSQLFM</sequence>
<gene>
    <name evidence="1" type="ORF">A8L45_04600</name>
</gene>
<evidence type="ECO:0000313" key="1">
    <source>
        <dbReference type="EMBL" id="ODA35197.1"/>
    </source>
</evidence>
<evidence type="ECO:0000313" key="2">
    <source>
        <dbReference type="Proteomes" id="UP000094936"/>
    </source>
</evidence>
<protein>
    <recommendedName>
        <fullName evidence="3">DUF945 domain-containing protein</fullName>
    </recommendedName>
</protein>
<proteinExistence type="predicted"/>
<name>A0A1C3EPM4_9GAMM</name>
<dbReference type="Pfam" id="PF06097">
    <property type="entry name" value="DUF945"/>
    <property type="match status" value="1"/>
</dbReference>
<reference evidence="1 2" key="1">
    <citation type="submission" date="2016-05" db="EMBL/GenBank/DDBJ databases">
        <title>Genomic Taxonomy of the Vibrionaceae.</title>
        <authorList>
            <person name="Gomez-Gil B."/>
            <person name="Enciso-Ibarra J."/>
        </authorList>
    </citation>
    <scope>NUCLEOTIDE SEQUENCE [LARGE SCALE GENOMIC DNA]</scope>
    <source>
        <strain evidence="1 2">CAIM 1920</strain>
    </source>
</reference>
<dbReference type="InterPro" id="IPR010352">
    <property type="entry name" value="DUF945"/>
</dbReference>
<dbReference type="Proteomes" id="UP000094936">
    <property type="component" value="Unassembled WGS sequence"/>
</dbReference>
<dbReference type="AlphaFoldDB" id="A0A1C3EPM4"/>
<evidence type="ECO:0008006" key="3">
    <source>
        <dbReference type="Google" id="ProtNLM"/>
    </source>
</evidence>
<accession>A0A1C3EPM4</accession>